<reference evidence="8" key="1">
    <citation type="submission" date="2025-08" db="UniProtKB">
        <authorList>
            <consortium name="RefSeq"/>
        </authorList>
    </citation>
    <scope>IDENTIFICATION</scope>
</reference>
<dbReference type="InterPro" id="IPR020946">
    <property type="entry name" value="Flavin_mOase-like"/>
</dbReference>
<dbReference type="GO" id="GO:0004499">
    <property type="term" value="F:N,N-dimethylaniline monooxygenase activity"/>
    <property type="evidence" value="ECO:0007669"/>
    <property type="project" value="InterPro"/>
</dbReference>
<dbReference type="eggNOG" id="KOG1399">
    <property type="taxonomic scope" value="Eukaryota"/>
</dbReference>
<evidence type="ECO:0000256" key="4">
    <source>
        <dbReference type="ARBA" id="ARBA00022857"/>
    </source>
</evidence>
<dbReference type="KEGG" id="nnu:104587110"/>
<dbReference type="FunFam" id="3.50.50.60:FF:000170">
    <property type="entry name" value="Flavin-containing monooxygenase"/>
    <property type="match status" value="1"/>
</dbReference>
<evidence type="ECO:0000313" key="7">
    <source>
        <dbReference type="Proteomes" id="UP000189703"/>
    </source>
</evidence>
<dbReference type="Gene3D" id="3.50.50.60">
    <property type="entry name" value="FAD/NAD(P)-binding domain"/>
    <property type="match status" value="2"/>
</dbReference>
<dbReference type="SUPFAM" id="SSF51905">
    <property type="entry name" value="FAD/NAD(P)-binding domain"/>
    <property type="match status" value="2"/>
</dbReference>
<keyword evidence="6 8" id="KW-0503">Monooxygenase</keyword>
<dbReference type="GeneID" id="104587110"/>
<organism evidence="7 8">
    <name type="scientific">Nelumbo nucifera</name>
    <name type="common">Sacred lotus</name>
    <dbReference type="NCBI Taxonomy" id="4432"/>
    <lineage>
        <taxon>Eukaryota</taxon>
        <taxon>Viridiplantae</taxon>
        <taxon>Streptophyta</taxon>
        <taxon>Embryophyta</taxon>
        <taxon>Tracheophyta</taxon>
        <taxon>Spermatophyta</taxon>
        <taxon>Magnoliopsida</taxon>
        <taxon>Proteales</taxon>
        <taxon>Nelumbonaceae</taxon>
        <taxon>Nelumbo</taxon>
    </lineage>
</organism>
<dbReference type="FunFam" id="3.50.50.60:FF:000226">
    <property type="entry name" value="Flavin-containing monooxygenase"/>
    <property type="match status" value="1"/>
</dbReference>
<evidence type="ECO:0000256" key="5">
    <source>
        <dbReference type="ARBA" id="ARBA00023002"/>
    </source>
</evidence>
<dbReference type="AlphaFoldDB" id="A0A1U7Z7C1"/>
<dbReference type="OrthoDB" id="66881at2759"/>
<dbReference type="Proteomes" id="UP000189703">
    <property type="component" value="Unplaced"/>
</dbReference>
<keyword evidence="2 6" id="KW-0285">Flavoprotein</keyword>
<keyword evidence="5 6" id="KW-0560">Oxidoreductase</keyword>
<comment type="cofactor">
    <cofactor evidence="6">
        <name>FAD</name>
        <dbReference type="ChEBI" id="CHEBI:57692"/>
    </cofactor>
</comment>
<dbReference type="PIRSF" id="PIRSF000332">
    <property type="entry name" value="FMO"/>
    <property type="match status" value="1"/>
</dbReference>
<dbReference type="InParanoid" id="A0A1U7Z7C1"/>
<evidence type="ECO:0000256" key="6">
    <source>
        <dbReference type="RuleBase" id="RU361177"/>
    </source>
</evidence>
<dbReference type="RefSeq" id="XP_010242871.1">
    <property type="nucleotide sequence ID" value="XM_010244569.2"/>
</dbReference>
<evidence type="ECO:0000313" key="8">
    <source>
        <dbReference type="RefSeq" id="XP_010242871.1"/>
    </source>
</evidence>
<dbReference type="GO" id="GO:0050660">
    <property type="term" value="F:flavin adenine dinucleotide binding"/>
    <property type="evidence" value="ECO:0007669"/>
    <property type="project" value="InterPro"/>
</dbReference>
<dbReference type="PANTHER" id="PTHR23023">
    <property type="entry name" value="DIMETHYLANILINE MONOOXYGENASE"/>
    <property type="match status" value="1"/>
</dbReference>
<evidence type="ECO:0000256" key="2">
    <source>
        <dbReference type="ARBA" id="ARBA00022630"/>
    </source>
</evidence>
<dbReference type="InterPro" id="IPR000960">
    <property type="entry name" value="Flavin_mOase"/>
</dbReference>
<dbReference type="OMA" id="DIATECS"/>
<accession>A0A1U7Z7C1</accession>
<evidence type="ECO:0000256" key="3">
    <source>
        <dbReference type="ARBA" id="ARBA00022827"/>
    </source>
</evidence>
<protein>
    <recommendedName>
        <fullName evidence="6">Flavin-containing monooxygenase</fullName>
        <ecNumber evidence="6">1.-.-.-</ecNumber>
    </recommendedName>
</protein>
<dbReference type="EC" id="1.-.-.-" evidence="6"/>
<name>A0A1U7Z7C1_NELNU</name>
<keyword evidence="3 6" id="KW-0274">FAD</keyword>
<dbReference type="InterPro" id="IPR036188">
    <property type="entry name" value="FAD/NAD-bd_sf"/>
</dbReference>
<gene>
    <name evidence="8" type="primary">LOC104587110</name>
</gene>
<dbReference type="InterPro" id="IPR050346">
    <property type="entry name" value="FMO-like"/>
</dbReference>
<sequence length="524" mass="59531">MAKRVAIIGAGISGLLACKYTLEKGFRPVVLESKGGIGGVWAQTLETTKLQTPKLVYEFSDFPWPSTVKEEFPNSNQIMEYLELYARKFDLLRHIKFNSKVIGIDYEGTSNDEILSWSLWGGTGEAFGPRGKWNITVQEANTESTQVYEAEFVILCIGRYSDLPNIPVFPENRGPEVFDGNVIHAMDYSAMDNATAAEFIKGKRVTVVGFQKSALDIASECAKANGVKHPCTVLYRTEHWSMPNYLPWGVPLALLYLNRFSEFMIHKPGEGFLLFLLATLLSPLRWAFSKFVESYLRWKLPLKKYGMIPKHSFFQQISMCSITILPDKFYDRVAEGSIVLKKSKSFSFCKDGLMIEDEIAPLQTDIVIFATGYKGDQKLKDIFTSPTFQEQVIGLPTTTVPLYRECIHPRIPQLAIIGYSESLANLYTSEMRCRWLAHLLDGSFKLPCISDMEKDIARWENFMKRYSGRYFRGSCLGVVHIWYNDQLCKDMGCNPKRKNGLLGELFEPYGPADYRDLSPIESSK</sequence>
<dbReference type="PROSITE" id="PS51257">
    <property type="entry name" value="PROKAR_LIPOPROTEIN"/>
    <property type="match status" value="1"/>
</dbReference>
<dbReference type="GO" id="GO:0004497">
    <property type="term" value="F:monooxygenase activity"/>
    <property type="evidence" value="ECO:0000318"/>
    <property type="project" value="GO_Central"/>
</dbReference>
<evidence type="ECO:0000256" key="1">
    <source>
        <dbReference type="ARBA" id="ARBA00009183"/>
    </source>
</evidence>
<proteinExistence type="inferred from homology"/>
<dbReference type="Pfam" id="PF00743">
    <property type="entry name" value="FMO-like"/>
    <property type="match status" value="1"/>
</dbReference>
<keyword evidence="4" id="KW-0521">NADP</keyword>
<dbReference type="GO" id="GO:0050661">
    <property type="term" value="F:NADP binding"/>
    <property type="evidence" value="ECO:0007669"/>
    <property type="project" value="InterPro"/>
</dbReference>
<comment type="similarity">
    <text evidence="1 6">Belongs to the FMO family.</text>
</comment>
<keyword evidence="7" id="KW-1185">Reference proteome</keyword>